<dbReference type="EMBL" id="KN819387">
    <property type="protein sequence ID" value="KIJ11107.1"/>
    <property type="molecule type" value="Genomic_DNA"/>
</dbReference>
<evidence type="ECO:0000313" key="3">
    <source>
        <dbReference type="Proteomes" id="UP000053647"/>
    </source>
</evidence>
<feature type="region of interest" description="Disordered" evidence="1">
    <location>
        <begin position="1"/>
        <end position="162"/>
    </location>
</feature>
<gene>
    <name evidence="2" type="ORF">PAXINDRAFT_16004</name>
</gene>
<accession>A0A0C9TTD7</accession>
<reference evidence="2 3" key="1">
    <citation type="submission" date="2014-06" db="EMBL/GenBank/DDBJ databases">
        <authorList>
            <consortium name="DOE Joint Genome Institute"/>
            <person name="Kuo A."/>
            <person name="Kohler A."/>
            <person name="Nagy L.G."/>
            <person name="Floudas D."/>
            <person name="Copeland A."/>
            <person name="Barry K.W."/>
            <person name="Cichocki N."/>
            <person name="Veneault-Fourrey C."/>
            <person name="LaButti K."/>
            <person name="Lindquist E.A."/>
            <person name="Lipzen A."/>
            <person name="Lundell T."/>
            <person name="Morin E."/>
            <person name="Murat C."/>
            <person name="Sun H."/>
            <person name="Tunlid A."/>
            <person name="Henrissat B."/>
            <person name="Grigoriev I.V."/>
            <person name="Hibbett D.S."/>
            <person name="Martin F."/>
            <person name="Nordberg H.P."/>
            <person name="Cantor M.N."/>
            <person name="Hua S.X."/>
        </authorList>
    </citation>
    <scope>NUCLEOTIDE SEQUENCE [LARGE SCALE GENOMIC DNA]</scope>
    <source>
        <strain evidence="2 3">ATCC 200175</strain>
    </source>
</reference>
<feature type="compositionally biased region" description="Acidic residues" evidence="1">
    <location>
        <begin position="83"/>
        <end position="92"/>
    </location>
</feature>
<feature type="compositionally biased region" description="Pro residues" evidence="1">
    <location>
        <begin position="24"/>
        <end position="39"/>
    </location>
</feature>
<sequence>MVAMRVSATRTSYPTRPYHLPTTSLPPPPDEPASKPPPSGYVNEMATHLEHPQQELSTMQPRRMPYDEISNGEGGGEAASGDNEVEGSEDDQSTSNGVDEGKRPETRPGMTRKSNKTTAQRCADALHNPGGKTTSPGNRPPSVRLKGERDEATSLHIEPMDV</sequence>
<keyword evidence="3" id="KW-1185">Reference proteome</keyword>
<evidence type="ECO:0000256" key="1">
    <source>
        <dbReference type="SAM" id="MobiDB-lite"/>
    </source>
</evidence>
<reference evidence="3" key="2">
    <citation type="submission" date="2015-01" db="EMBL/GenBank/DDBJ databases">
        <title>Evolutionary Origins and Diversification of the Mycorrhizal Mutualists.</title>
        <authorList>
            <consortium name="DOE Joint Genome Institute"/>
            <consortium name="Mycorrhizal Genomics Consortium"/>
            <person name="Kohler A."/>
            <person name="Kuo A."/>
            <person name="Nagy L.G."/>
            <person name="Floudas D."/>
            <person name="Copeland A."/>
            <person name="Barry K.W."/>
            <person name="Cichocki N."/>
            <person name="Veneault-Fourrey C."/>
            <person name="LaButti K."/>
            <person name="Lindquist E.A."/>
            <person name="Lipzen A."/>
            <person name="Lundell T."/>
            <person name="Morin E."/>
            <person name="Murat C."/>
            <person name="Riley R."/>
            <person name="Ohm R."/>
            <person name="Sun H."/>
            <person name="Tunlid A."/>
            <person name="Henrissat B."/>
            <person name="Grigoriev I.V."/>
            <person name="Hibbett D.S."/>
            <person name="Martin F."/>
        </authorList>
    </citation>
    <scope>NUCLEOTIDE SEQUENCE [LARGE SCALE GENOMIC DNA]</scope>
    <source>
        <strain evidence="3">ATCC 200175</strain>
    </source>
</reference>
<protein>
    <submittedName>
        <fullName evidence="2">Uncharacterized protein</fullName>
    </submittedName>
</protein>
<name>A0A0C9TTD7_PAXIN</name>
<evidence type="ECO:0000313" key="2">
    <source>
        <dbReference type="EMBL" id="KIJ11107.1"/>
    </source>
</evidence>
<organism evidence="2 3">
    <name type="scientific">Paxillus involutus ATCC 200175</name>
    <dbReference type="NCBI Taxonomy" id="664439"/>
    <lineage>
        <taxon>Eukaryota</taxon>
        <taxon>Fungi</taxon>
        <taxon>Dikarya</taxon>
        <taxon>Basidiomycota</taxon>
        <taxon>Agaricomycotina</taxon>
        <taxon>Agaricomycetes</taxon>
        <taxon>Agaricomycetidae</taxon>
        <taxon>Boletales</taxon>
        <taxon>Paxilineae</taxon>
        <taxon>Paxillaceae</taxon>
        <taxon>Paxillus</taxon>
    </lineage>
</organism>
<dbReference type="HOGENOM" id="CLU_138691_0_0_1"/>
<proteinExistence type="predicted"/>
<dbReference type="Proteomes" id="UP000053647">
    <property type="component" value="Unassembled WGS sequence"/>
</dbReference>
<dbReference type="AlphaFoldDB" id="A0A0C9TTD7"/>